<dbReference type="WBParaSite" id="SSLN_0001553601-mRNA-1">
    <property type="protein sequence ID" value="SSLN_0001553601-mRNA-1"/>
    <property type="gene ID" value="SSLN_0001553601"/>
</dbReference>
<evidence type="ECO:0000313" key="3">
    <source>
        <dbReference type="WBParaSite" id="SSLN_0001553601-mRNA-1"/>
    </source>
</evidence>
<dbReference type="OrthoDB" id="70161at2759"/>
<evidence type="ECO:0000313" key="1">
    <source>
        <dbReference type="EMBL" id="VDM01361.1"/>
    </source>
</evidence>
<dbReference type="Gene3D" id="3.30.900.10">
    <property type="entry name" value="HORMA domain"/>
    <property type="match status" value="1"/>
</dbReference>
<dbReference type="EMBL" id="UYSU01039488">
    <property type="protein sequence ID" value="VDM01361.1"/>
    <property type="molecule type" value="Genomic_DNA"/>
</dbReference>
<proteinExistence type="predicted"/>
<dbReference type="STRING" id="70667.A0A183TES7"/>
<dbReference type="Proteomes" id="UP000275846">
    <property type="component" value="Unassembled WGS sequence"/>
</dbReference>
<accession>A0A183TES7</accession>
<dbReference type="InterPro" id="IPR036570">
    <property type="entry name" value="HORMA_dom_sf"/>
</dbReference>
<protein>
    <submittedName>
        <fullName evidence="3">Cyclic nucleotide-binding domain-containing protein</fullName>
    </submittedName>
</protein>
<evidence type="ECO:0000313" key="2">
    <source>
        <dbReference type="Proteomes" id="UP000275846"/>
    </source>
</evidence>
<keyword evidence="2" id="KW-1185">Reference proteome</keyword>
<gene>
    <name evidence="1" type="ORF">SSLN_LOCUS14975</name>
</gene>
<sequence length="482" mass="53292">MSLYVSVTKSVHSLSPPCPANSRCIRSFIIKSIQAIVQGRSGNAYNSSCISDVGARNNLMVYLEEDPEIGAAIKQTLDSGFPIKTGDTFSLEILMTTTRGKQLSLVLLEVWQFRLNIEDHLLRCGVPCSKVVANHSGLQPAISSLSSPQSVEAGGAAGATSAAAAVVDNEVVAVEDFRRSRLFERLGTLLKTVISTTRLLPAYGYSRRQQMDNYQMFYIIRRGEVDLDRLGPDVVCRQVGHLFPGLAMPAGSLRASSPTAATSPNNPHTLLPIFLNVSVRYRALTHPLLPLEPASGAAEQSATSTSSKDHQRAFSTFDEDCFTKVFRTFVRPQLEFALQAWRPWTAKDLNILEKVQRRSTKLVTGQGSLPYETRLANLDLFSLSYRQLRGDLIQTFRIMCGQGCCLVPVDFFQLATTTNLRGHPLKLRVTGARLDKRKFFSKRAVDDWNDVPLDVAMATSVELFKKNLDQYSSAHDNIPRSS</sequence>
<dbReference type="AlphaFoldDB" id="A0A183TES7"/>
<name>A0A183TES7_SCHSO</name>
<reference evidence="1 2" key="2">
    <citation type="submission" date="2018-11" db="EMBL/GenBank/DDBJ databases">
        <authorList>
            <consortium name="Pathogen Informatics"/>
        </authorList>
    </citation>
    <scope>NUCLEOTIDE SEQUENCE [LARGE SCALE GENOMIC DNA]</scope>
    <source>
        <strain evidence="1 2">NST_G2</strain>
    </source>
</reference>
<organism evidence="3">
    <name type="scientific">Schistocephalus solidus</name>
    <name type="common">Tapeworm</name>
    <dbReference type="NCBI Taxonomy" id="70667"/>
    <lineage>
        <taxon>Eukaryota</taxon>
        <taxon>Metazoa</taxon>
        <taxon>Spiralia</taxon>
        <taxon>Lophotrochozoa</taxon>
        <taxon>Platyhelminthes</taxon>
        <taxon>Cestoda</taxon>
        <taxon>Eucestoda</taxon>
        <taxon>Diphyllobothriidea</taxon>
        <taxon>Diphyllobothriidae</taxon>
        <taxon>Schistocephalus</taxon>
    </lineage>
</organism>
<reference evidence="3" key="1">
    <citation type="submission" date="2016-06" db="UniProtKB">
        <authorList>
            <consortium name="WormBaseParasite"/>
        </authorList>
    </citation>
    <scope>IDENTIFICATION</scope>
</reference>